<dbReference type="SMART" id="SM00326">
    <property type="entry name" value="SH3"/>
    <property type="match status" value="1"/>
</dbReference>
<evidence type="ECO:0000256" key="3">
    <source>
        <dbReference type="SAM" id="MobiDB-lite"/>
    </source>
</evidence>
<dbReference type="OrthoDB" id="5340910at2759"/>
<feature type="compositionally biased region" description="Polar residues" evidence="3">
    <location>
        <begin position="144"/>
        <end position="160"/>
    </location>
</feature>
<protein>
    <submittedName>
        <fullName evidence="5">Unnamed protein product</fullName>
    </submittedName>
</protein>
<evidence type="ECO:0000259" key="4">
    <source>
        <dbReference type="PROSITE" id="PS50002"/>
    </source>
</evidence>
<gene>
    <name evidence="5" type="ORF">Amon01_000499200</name>
</gene>
<dbReference type="Gene3D" id="2.30.30.40">
    <property type="entry name" value="SH3 Domains"/>
    <property type="match status" value="1"/>
</dbReference>
<dbReference type="EMBL" id="BSXU01002585">
    <property type="protein sequence ID" value="GMG38625.1"/>
    <property type="molecule type" value="Genomic_DNA"/>
</dbReference>
<dbReference type="InterPro" id="IPR001452">
    <property type="entry name" value="SH3_domain"/>
</dbReference>
<comment type="caution">
    <text evidence="5">The sequence shown here is derived from an EMBL/GenBank/DDBJ whole genome shotgun (WGS) entry which is preliminary data.</text>
</comment>
<feature type="domain" description="SH3" evidence="4">
    <location>
        <begin position="197"/>
        <end position="261"/>
    </location>
</feature>
<dbReference type="InterPro" id="IPR036028">
    <property type="entry name" value="SH3-like_dom_sf"/>
</dbReference>
<evidence type="ECO:0000313" key="6">
    <source>
        <dbReference type="Proteomes" id="UP001165063"/>
    </source>
</evidence>
<feature type="region of interest" description="Disordered" evidence="3">
    <location>
        <begin position="138"/>
        <end position="160"/>
    </location>
</feature>
<accession>A0A9W6Z0E8</accession>
<sequence length="261" mass="28919">MSPFLLKSFKLLGGSNPNNSSQSVISGVSSPSSYDKRYIANKENILLPKFDIDEEYTSHIANATSTKLNKPTVSSPLAQSESNTKSITAMSKSTTTLNTDPFSDSISAAMISPPQPQYLEDSTHRKVPILSNLPTQLKLKKSQSHTQTHAPHKNPQLQSIQESKSLNLQLSNTRTTPLTPHAQLNPVSLSSQGKVLMRDQIYVVERKYRKNLADELNLNVGEFCTVLKKHDDGWCLIELVKGHRAVGVRGMVPFVCLKKMF</sequence>
<dbReference type="Proteomes" id="UP001165063">
    <property type="component" value="Unassembled WGS sequence"/>
</dbReference>
<name>A0A9W6Z0E8_AMBMO</name>
<dbReference type="Pfam" id="PF00018">
    <property type="entry name" value="SH3_1"/>
    <property type="match status" value="1"/>
</dbReference>
<dbReference type="PROSITE" id="PS50002">
    <property type="entry name" value="SH3"/>
    <property type="match status" value="1"/>
</dbReference>
<keyword evidence="6" id="KW-1185">Reference proteome</keyword>
<evidence type="ECO:0000313" key="5">
    <source>
        <dbReference type="EMBL" id="GMG38625.1"/>
    </source>
</evidence>
<reference evidence="5" key="1">
    <citation type="submission" date="2023-04" db="EMBL/GenBank/DDBJ databases">
        <title>Ambrosiozyma monospora NBRC 1965.</title>
        <authorList>
            <person name="Ichikawa N."/>
            <person name="Sato H."/>
            <person name="Tonouchi N."/>
        </authorList>
    </citation>
    <scope>NUCLEOTIDE SEQUENCE</scope>
    <source>
        <strain evidence="5">NBRC 1965</strain>
    </source>
</reference>
<evidence type="ECO:0000256" key="2">
    <source>
        <dbReference type="PROSITE-ProRule" id="PRU00192"/>
    </source>
</evidence>
<proteinExistence type="predicted"/>
<organism evidence="5 6">
    <name type="scientific">Ambrosiozyma monospora</name>
    <name type="common">Yeast</name>
    <name type="synonym">Endomycopsis monosporus</name>
    <dbReference type="NCBI Taxonomy" id="43982"/>
    <lineage>
        <taxon>Eukaryota</taxon>
        <taxon>Fungi</taxon>
        <taxon>Dikarya</taxon>
        <taxon>Ascomycota</taxon>
        <taxon>Saccharomycotina</taxon>
        <taxon>Pichiomycetes</taxon>
        <taxon>Pichiales</taxon>
        <taxon>Pichiaceae</taxon>
        <taxon>Ambrosiozyma</taxon>
    </lineage>
</organism>
<dbReference type="SUPFAM" id="SSF50044">
    <property type="entry name" value="SH3-domain"/>
    <property type="match status" value="1"/>
</dbReference>
<evidence type="ECO:0000256" key="1">
    <source>
        <dbReference type="ARBA" id="ARBA00022443"/>
    </source>
</evidence>
<dbReference type="AlphaFoldDB" id="A0A9W6Z0E8"/>
<keyword evidence="1 2" id="KW-0728">SH3 domain</keyword>